<name>A0A8I1EBT1_PSEPU</name>
<keyword evidence="6" id="KW-0653">Protein transport</keyword>
<feature type="signal peptide" evidence="9">
    <location>
        <begin position="1"/>
        <end position="21"/>
    </location>
</feature>
<keyword evidence="3" id="KW-0813">Transport</keyword>
<comment type="subcellular location">
    <subcellularLocation>
        <location evidence="1">Cell outer membrane</location>
    </subcellularLocation>
</comment>
<keyword evidence="9" id="KW-0732">Signal</keyword>
<dbReference type="AlphaFoldDB" id="A0A8I1EBT1"/>
<dbReference type="InterPro" id="IPR051544">
    <property type="entry name" value="TPS_OM_transporter"/>
</dbReference>
<organism evidence="11 12">
    <name type="scientific">Pseudomonas putida</name>
    <name type="common">Arthrobacter siderocapsulatus</name>
    <dbReference type="NCBI Taxonomy" id="303"/>
    <lineage>
        <taxon>Bacteria</taxon>
        <taxon>Pseudomonadati</taxon>
        <taxon>Pseudomonadota</taxon>
        <taxon>Gammaproteobacteria</taxon>
        <taxon>Pseudomonadales</taxon>
        <taxon>Pseudomonadaceae</taxon>
        <taxon>Pseudomonas</taxon>
    </lineage>
</organism>
<keyword evidence="5" id="KW-0812">Transmembrane</keyword>
<dbReference type="GO" id="GO:0009279">
    <property type="term" value="C:cell outer membrane"/>
    <property type="evidence" value="ECO:0007669"/>
    <property type="project" value="UniProtKB-SubCell"/>
</dbReference>
<keyword evidence="7" id="KW-0472">Membrane</keyword>
<keyword evidence="4" id="KW-1134">Transmembrane beta strand</keyword>
<dbReference type="Pfam" id="PF03865">
    <property type="entry name" value="ShlB"/>
    <property type="match status" value="1"/>
</dbReference>
<dbReference type="PROSITE" id="PS51779">
    <property type="entry name" value="POTRA"/>
    <property type="match status" value="1"/>
</dbReference>
<dbReference type="Gene3D" id="2.40.160.50">
    <property type="entry name" value="membrane protein fhac: a member of the omp85/tpsb transporter family"/>
    <property type="match status" value="1"/>
</dbReference>
<evidence type="ECO:0000256" key="3">
    <source>
        <dbReference type="ARBA" id="ARBA00022448"/>
    </source>
</evidence>
<evidence type="ECO:0000259" key="10">
    <source>
        <dbReference type="PROSITE" id="PS51779"/>
    </source>
</evidence>
<dbReference type="GO" id="GO:0008320">
    <property type="term" value="F:protein transmembrane transporter activity"/>
    <property type="evidence" value="ECO:0007669"/>
    <property type="project" value="TreeGrafter"/>
</dbReference>
<dbReference type="Proteomes" id="UP000637061">
    <property type="component" value="Unassembled WGS sequence"/>
</dbReference>
<evidence type="ECO:0000256" key="6">
    <source>
        <dbReference type="ARBA" id="ARBA00022927"/>
    </source>
</evidence>
<reference evidence="11" key="1">
    <citation type="submission" date="2020-12" db="EMBL/GenBank/DDBJ databases">
        <title>Enhanced detection system for hospital associated transmission using whole genome sequencing surveillance.</title>
        <authorList>
            <person name="Harrison L.H."/>
            <person name="Van Tyne D."/>
            <person name="Marsh J.W."/>
            <person name="Griffith M.P."/>
            <person name="Snyder D.J."/>
            <person name="Cooper V.S."/>
            <person name="Mustapha M."/>
        </authorList>
    </citation>
    <scope>NUCLEOTIDE SEQUENCE</scope>
    <source>
        <strain evidence="11">PSB00042</strain>
    </source>
</reference>
<sequence length="554" mass="60376">MQFTRNLITAAILTQAASVYAATVPNVPDAGQSIRILEPTNRYQPSDFNVDLKAPGSDEAKAPSQTGGASIEVKAFDIEGNTIVSADVLNQLIKDDAGKEMTLGQIQDVADKISNYYHQQGYFLAKAYLPRQEIAEGKVKIQVLEGQYDKISLNNASRTSDATIQRILNGVDTDDVVDRATLERKLLLISDLPAVEVKSTLKPGTRVGTTALDVDTKSKDLITGYVDADNYGNKYTGTNRMGVTLNVNSPLGIGDQLTTRVMTSETKQHYGRIAYQAPVGGSGLQMGASYSEMDYRLGKEFGSFDAHGNSRITSVYGLYPIIRTRQSNLNASLQFDNTVLKDDVDLFDSKSKKTINSWTFGLSGSNYDDFLGGGMNSFAVNYHSGVLNIQSADVKAIDDLSARSDGHFNSIDAMVSRTQRITDKLNMTGRLSAQTSDNNLDSSQKFDIGGASAVRAFKQGDSSGDQGWMANLDLRYSLTDHVVLNSFYDYGHVRYNQDAWDSGNNKATRSGAGVGVDIFGKDWKVSMVGAWKSIGATESEPDSHQFWVQLVKAF</sequence>
<dbReference type="InterPro" id="IPR013686">
    <property type="entry name" value="Polypept-transport_assoc_ShlB"/>
</dbReference>
<evidence type="ECO:0000256" key="9">
    <source>
        <dbReference type="SAM" id="SignalP"/>
    </source>
</evidence>
<evidence type="ECO:0000256" key="8">
    <source>
        <dbReference type="ARBA" id="ARBA00023237"/>
    </source>
</evidence>
<evidence type="ECO:0000256" key="2">
    <source>
        <dbReference type="ARBA" id="ARBA00009055"/>
    </source>
</evidence>
<dbReference type="InterPro" id="IPR034746">
    <property type="entry name" value="POTRA"/>
</dbReference>
<evidence type="ECO:0000313" key="12">
    <source>
        <dbReference type="Proteomes" id="UP000637061"/>
    </source>
</evidence>
<protein>
    <submittedName>
        <fullName evidence="11">ShlB/FhaC/HecB family hemolysin secretion/activation protein</fullName>
    </submittedName>
</protein>
<dbReference type="InterPro" id="IPR005565">
    <property type="entry name" value="Hemolysn_activator_HlyB_C"/>
</dbReference>
<evidence type="ECO:0000256" key="4">
    <source>
        <dbReference type="ARBA" id="ARBA00022452"/>
    </source>
</evidence>
<dbReference type="PANTHER" id="PTHR34597">
    <property type="entry name" value="SLR1661 PROTEIN"/>
    <property type="match status" value="1"/>
</dbReference>
<dbReference type="Gene3D" id="3.10.20.310">
    <property type="entry name" value="membrane protein fhac"/>
    <property type="match status" value="1"/>
</dbReference>
<accession>A0A8I1EBT1</accession>
<comment type="similarity">
    <text evidence="2">Belongs to the TPS (TC 1.B.20) family.</text>
</comment>
<keyword evidence="8" id="KW-0998">Cell outer membrane</keyword>
<evidence type="ECO:0000256" key="7">
    <source>
        <dbReference type="ARBA" id="ARBA00023136"/>
    </source>
</evidence>
<evidence type="ECO:0000256" key="5">
    <source>
        <dbReference type="ARBA" id="ARBA00022692"/>
    </source>
</evidence>
<evidence type="ECO:0000256" key="1">
    <source>
        <dbReference type="ARBA" id="ARBA00004442"/>
    </source>
</evidence>
<evidence type="ECO:0000313" key="11">
    <source>
        <dbReference type="EMBL" id="MBI6882394.1"/>
    </source>
</evidence>
<feature type="domain" description="POTRA" evidence="10">
    <location>
        <begin position="71"/>
        <end position="146"/>
    </location>
</feature>
<dbReference type="RefSeq" id="WP_198746015.1">
    <property type="nucleotide sequence ID" value="NZ_JAEHTE010000001.1"/>
</dbReference>
<dbReference type="GO" id="GO:0046819">
    <property type="term" value="P:protein secretion by the type V secretion system"/>
    <property type="evidence" value="ECO:0007669"/>
    <property type="project" value="TreeGrafter"/>
</dbReference>
<comment type="caution">
    <text evidence="11">The sequence shown here is derived from an EMBL/GenBank/DDBJ whole genome shotgun (WGS) entry which is preliminary data.</text>
</comment>
<dbReference type="EMBL" id="JAEHTE010000001">
    <property type="protein sequence ID" value="MBI6882394.1"/>
    <property type="molecule type" value="Genomic_DNA"/>
</dbReference>
<gene>
    <name evidence="11" type="ORF">JEU22_00425</name>
</gene>
<dbReference type="GO" id="GO:0098046">
    <property type="term" value="C:type V protein secretion system complex"/>
    <property type="evidence" value="ECO:0007669"/>
    <property type="project" value="TreeGrafter"/>
</dbReference>
<dbReference type="Pfam" id="PF08479">
    <property type="entry name" value="POTRA_2"/>
    <property type="match status" value="1"/>
</dbReference>
<feature type="chain" id="PRO_5034239639" evidence="9">
    <location>
        <begin position="22"/>
        <end position="554"/>
    </location>
</feature>
<dbReference type="PANTHER" id="PTHR34597:SF1">
    <property type="entry name" value="HEME_HEMOPEXIN TRANSPORTER PROTEIN HUXB"/>
    <property type="match status" value="1"/>
</dbReference>
<proteinExistence type="inferred from homology"/>